<dbReference type="Proteomes" id="UP000778797">
    <property type="component" value="Unassembled WGS sequence"/>
</dbReference>
<dbReference type="Gene3D" id="3.40.710.10">
    <property type="entry name" value="DD-peptidase/beta-lactamase superfamily"/>
    <property type="match status" value="1"/>
</dbReference>
<dbReference type="InterPro" id="IPR012338">
    <property type="entry name" value="Beta-lactam/transpept-like"/>
</dbReference>
<dbReference type="RefSeq" id="WP_227475984.1">
    <property type="nucleotide sequence ID" value="NZ_JAFMPT010000003.1"/>
</dbReference>
<reference evidence="3" key="1">
    <citation type="submission" date="2021-03" db="EMBL/GenBank/DDBJ databases">
        <title>Genome of Cognatishimia sp. F0-27.</title>
        <authorList>
            <person name="Ping X."/>
        </authorList>
    </citation>
    <scope>NUCLEOTIDE SEQUENCE [LARGE SCALE GENOMIC DNA]</scope>
    <source>
        <strain evidence="3">E313</strain>
    </source>
</reference>
<organism evidence="2 3">
    <name type="scientific">Winogradskyella immobilis</name>
    <dbReference type="NCBI Taxonomy" id="2816852"/>
    <lineage>
        <taxon>Bacteria</taxon>
        <taxon>Pseudomonadati</taxon>
        <taxon>Bacteroidota</taxon>
        <taxon>Flavobacteriia</taxon>
        <taxon>Flavobacteriales</taxon>
        <taxon>Flavobacteriaceae</taxon>
        <taxon>Winogradskyella</taxon>
    </lineage>
</organism>
<dbReference type="Pfam" id="PF00144">
    <property type="entry name" value="Beta-lactamase"/>
    <property type="match status" value="1"/>
</dbReference>
<keyword evidence="3" id="KW-1185">Reference proteome</keyword>
<feature type="domain" description="Beta-lactamase-related" evidence="1">
    <location>
        <begin position="40"/>
        <end position="356"/>
    </location>
</feature>
<proteinExistence type="predicted"/>
<comment type="caution">
    <text evidence="2">The sequence shown here is derived from an EMBL/GenBank/DDBJ whole genome shotgun (WGS) entry which is preliminary data.</text>
</comment>
<dbReference type="SUPFAM" id="SSF56601">
    <property type="entry name" value="beta-lactamase/transpeptidase-like"/>
    <property type="match status" value="1"/>
</dbReference>
<reference evidence="3" key="2">
    <citation type="submission" date="2023-07" db="EMBL/GenBank/DDBJ databases">
        <title>Genome of Winogradskyella sp. E313.</title>
        <authorList>
            <person name="Zhou Y."/>
        </authorList>
    </citation>
    <scope>NUCLEOTIDE SEQUENCE [LARGE SCALE GENOMIC DNA]</scope>
    <source>
        <strain evidence="3">E313</strain>
    </source>
</reference>
<accession>A0ABS8EKI3</accession>
<name>A0ABS8EKI3_9FLAO</name>
<dbReference type="PANTHER" id="PTHR46825:SF12">
    <property type="entry name" value="PENICILLIN-BINDING PROTEIN 4"/>
    <property type="match status" value="1"/>
</dbReference>
<evidence type="ECO:0000313" key="3">
    <source>
        <dbReference type="Proteomes" id="UP000778797"/>
    </source>
</evidence>
<dbReference type="EMBL" id="JAFMPT010000003">
    <property type="protein sequence ID" value="MCC1483531.1"/>
    <property type="molecule type" value="Genomic_DNA"/>
</dbReference>
<dbReference type="InterPro" id="IPR001466">
    <property type="entry name" value="Beta-lactam-related"/>
</dbReference>
<dbReference type="InterPro" id="IPR050491">
    <property type="entry name" value="AmpC-like"/>
</dbReference>
<gene>
    <name evidence="2" type="ORF">J1C55_02915</name>
</gene>
<sequence>MKNYITFLFITVSYLAFTQNNQSTTVSKFTATLDEKIPLQLKEKNVPGMAIAIIEDGHIIYKKGIGFSNTQKQTKITSETGFNIGSISKLFTAWGIMKLVENNKINLDVPVENYLTRWKLPKSEFDSKKVTVRSLLSHTAGISVHGYPGFHPDAKLPTLEASLNGKNGPVRENEKVEIVIEPNTKFQYSGGGYTILQLLIEEVSGKSFEAYMQKEVFKPLKMKHTSFSITKKLLKNSATPYDANGKEVYIEVFTAKAAAGLHTTLEDMLLFAKATIEGNSVLTKQTINEMTKIVPITKTKGRGQGLGYNAIILGPLTVKGHAGSNTGWESGFMFDFTTNNGIIMLTNGDNGKDVAIATLREWARWKMNTMQSKN</sequence>
<evidence type="ECO:0000259" key="1">
    <source>
        <dbReference type="Pfam" id="PF00144"/>
    </source>
</evidence>
<protein>
    <submittedName>
        <fullName evidence="2">Beta-lactamase family protein</fullName>
    </submittedName>
</protein>
<evidence type="ECO:0000313" key="2">
    <source>
        <dbReference type="EMBL" id="MCC1483531.1"/>
    </source>
</evidence>
<dbReference type="PANTHER" id="PTHR46825">
    <property type="entry name" value="D-ALANYL-D-ALANINE-CARBOXYPEPTIDASE/ENDOPEPTIDASE AMPH"/>
    <property type="match status" value="1"/>
</dbReference>